<evidence type="ECO:0000256" key="3">
    <source>
        <dbReference type="ARBA" id="ARBA00022692"/>
    </source>
</evidence>
<evidence type="ECO:0000256" key="4">
    <source>
        <dbReference type="ARBA" id="ARBA00022729"/>
    </source>
</evidence>
<dbReference type="Pfam" id="PF00560">
    <property type="entry name" value="LRR_1"/>
    <property type="match status" value="2"/>
</dbReference>
<dbReference type="InterPro" id="IPR013210">
    <property type="entry name" value="LRR_N_plant-typ"/>
</dbReference>
<evidence type="ECO:0000256" key="8">
    <source>
        <dbReference type="ARBA" id="ARBA00023170"/>
    </source>
</evidence>
<evidence type="ECO:0000313" key="12">
    <source>
        <dbReference type="Proteomes" id="UP000290289"/>
    </source>
</evidence>
<dbReference type="EMBL" id="RDQH01000330">
    <property type="protein sequence ID" value="RXI01438.1"/>
    <property type="molecule type" value="Genomic_DNA"/>
</dbReference>
<organism evidence="11 12">
    <name type="scientific">Malus domestica</name>
    <name type="common">Apple</name>
    <name type="synonym">Pyrus malus</name>
    <dbReference type="NCBI Taxonomy" id="3750"/>
    <lineage>
        <taxon>Eukaryota</taxon>
        <taxon>Viridiplantae</taxon>
        <taxon>Streptophyta</taxon>
        <taxon>Embryophyta</taxon>
        <taxon>Tracheophyta</taxon>
        <taxon>Spermatophyta</taxon>
        <taxon>Magnoliopsida</taxon>
        <taxon>eudicotyledons</taxon>
        <taxon>Gunneridae</taxon>
        <taxon>Pentapetalae</taxon>
        <taxon>rosids</taxon>
        <taxon>fabids</taxon>
        <taxon>Rosales</taxon>
        <taxon>Rosaceae</taxon>
        <taxon>Amygdaloideae</taxon>
        <taxon>Maleae</taxon>
        <taxon>Malus</taxon>
    </lineage>
</organism>
<evidence type="ECO:0000256" key="7">
    <source>
        <dbReference type="ARBA" id="ARBA00023136"/>
    </source>
</evidence>
<gene>
    <name evidence="11" type="ORF">DVH24_014787</name>
</gene>
<evidence type="ECO:0000313" key="11">
    <source>
        <dbReference type="EMBL" id="RXI01438.1"/>
    </source>
</evidence>
<dbReference type="SUPFAM" id="SSF52058">
    <property type="entry name" value="L domain-like"/>
    <property type="match status" value="1"/>
</dbReference>
<dbReference type="Proteomes" id="UP000290289">
    <property type="component" value="Chromosome 4"/>
</dbReference>
<keyword evidence="4" id="KW-0732">Signal</keyword>
<feature type="domain" description="Leucine-rich repeat-containing N-terminal plant-type" evidence="10">
    <location>
        <begin position="44"/>
        <end position="93"/>
    </location>
</feature>
<keyword evidence="5" id="KW-0677">Repeat</keyword>
<dbReference type="AlphaFoldDB" id="A0A498K296"/>
<proteinExistence type="predicted"/>
<evidence type="ECO:0000256" key="5">
    <source>
        <dbReference type="ARBA" id="ARBA00022737"/>
    </source>
</evidence>
<protein>
    <recommendedName>
        <fullName evidence="10">Leucine-rich repeat-containing N-terminal plant-type domain-containing protein</fullName>
    </recommendedName>
</protein>
<dbReference type="GO" id="GO:0016020">
    <property type="term" value="C:membrane"/>
    <property type="evidence" value="ECO:0007669"/>
    <property type="project" value="UniProtKB-SubCell"/>
</dbReference>
<sequence>MSPLSLLLVLILAKMKTLQSFVLLLFFTICHNVTTGVYSQCLKDQQLSLLYLKKNLTFDEGGDHSIGYPPVSSKFVSWDSSTDCCSWVGVTCSSNGRPKHLGGIDSSSSLFDLQHLQSLNLADNSFVEGSRIPSAIGKLTNLRYLNLSSNDYFGKIPFEISRLTRLEVLDISQSYSNAGLMPLESPNHHTNPSVVHHTLSLLC</sequence>
<keyword evidence="6" id="KW-1133">Transmembrane helix</keyword>
<dbReference type="PANTHER" id="PTHR48061:SF2">
    <property type="entry name" value="RECEPTOR LIKE PROTEIN 30-LIKE"/>
    <property type="match status" value="1"/>
</dbReference>
<evidence type="ECO:0000256" key="2">
    <source>
        <dbReference type="ARBA" id="ARBA00022614"/>
    </source>
</evidence>
<evidence type="ECO:0000256" key="9">
    <source>
        <dbReference type="ARBA" id="ARBA00023180"/>
    </source>
</evidence>
<dbReference type="InterPro" id="IPR032675">
    <property type="entry name" value="LRR_dom_sf"/>
</dbReference>
<keyword evidence="3" id="KW-0812">Transmembrane</keyword>
<accession>A0A498K296</accession>
<keyword evidence="9" id="KW-0325">Glycoprotein</keyword>
<dbReference type="Pfam" id="PF08263">
    <property type="entry name" value="LRRNT_2"/>
    <property type="match status" value="1"/>
</dbReference>
<comment type="caution">
    <text evidence="11">The sequence shown here is derived from an EMBL/GenBank/DDBJ whole genome shotgun (WGS) entry which is preliminary data.</text>
</comment>
<dbReference type="InterPro" id="IPR046956">
    <property type="entry name" value="RLP23-like"/>
</dbReference>
<evidence type="ECO:0000259" key="10">
    <source>
        <dbReference type="Pfam" id="PF08263"/>
    </source>
</evidence>
<keyword evidence="8" id="KW-0675">Receptor</keyword>
<evidence type="ECO:0000256" key="6">
    <source>
        <dbReference type="ARBA" id="ARBA00022989"/>
    </source>
</evidence>
<dbReference type="PANTHER" id="PTHR48061">
    <property type="entry name" value="LEUCINE-RICH REPEAT RECEPTOR PROTEIN KINASE EMS1-LIKE-RELATED"/>
    <property type="match status" value="1"/>
</dbReference>
<keyword evidence="7" id="KW-0472">Membrane</keyword>
<comment type="subcellular location">
    <subcellularLocation>
        <location evidence="1">Membrane</location>
        <topology evidence="1">Single-pass type I membrane protein</topology>
    </subcellularLocation>
</comment>
<evidence type="ECO:0000256" key="1">
    <source>
        <dbReference type="ARBA" id="ARBA00004479"/>
    </source>
</evidence>
<keyword evidence="2" id="KW-0433">Leucine-rich repeat</keyword>
<dbReference type="Gene3D" id="3.80.10.10">
    <property type="entry name" value="Ribonuclease Inhibitor"/>
    <property type="match status" value="1"/>
</dbReference>
<keyword evidence="12" id="KW-1185">Reference proteome</keyword>
<dbReference type="InterPro" id="IPR001611">
    <property type="entry name" value="Leu-rich_rpt"/>
</dbReference>
<name>A0A498K296_MALDO</name>
<reference evidence="11 12" key="1">
    <citation type="submission" date="2018-10" db="EMBL/GenBank/DDBJ databases">
        <title>A high-quality apple genome assembly.</title>
        <authorList>
            <person name="Hu J."/>
        </authorList>
    </citation>
    <scope>NUCLEOTIDE SEQUENCE [LARGE SCALE GENOMIC DNA]</scope>
    <source>
        <strain evidence="12">cv. HFTH1</strain>
        <tissue evidence="11">Young leaf</tissue>
    </source>
</reference>